<evidence type="ECO:0000256" key="4">
    <source>
        <dbReference type="ARBA" id="ARBA00023163"/>
    </source>
</evidence>
<evidence type="ECO:0000313" key="10">
    <source>
        <dbReference type="Proteomes" id="UP000030752"/>
    </source>
</evidence>
<dbReference type="InterPro" id="IPR013238">
    <property type="entry name" value="RNA_pol_III_Rbc25"/>
</dbReference>
<dbReference type="InParanoid" id="W2RKX9"/>
<evidence type="ECO:0000313" key="9">
    <source>
        <dbReference type="EMBL" id="ETN37152.1"/>
    </source>
</evidence>
<dbReference type="RefSeq" id="XP_008720684.1">
    <property type="nucleotide sequence ID" value="XM_008722462.1"/>
</dbReference>
<dbReference type="InterPro" id="IPR036898">
    <property type="entry name" value="RNA_pol_Rpb7-like_N_sf"/>
</dbReference>
<dbReference type="GO" id="GO:0006384">
    <property type="term" value="P:transcription initiation at RNA polymerase III promoter"/>
    <property type="evidence" value="ECO:0007669"/>
    <property type="project" value="EnsemblFungi"/>
</dbReference>
<dbReference type="GO" id="GO:0042797">
    <property type="term" value="P:tRNA transcription by RNA polymerase III"/>
    <property type="evidence" value="ECO:0007669"/>
    <property type="project" value="EnsemblFungi"/>
</dbReference>
<dbReference type="SUPFAM" id="SSF88798">
    <property type="entry name" value="N-terminal, heterodimerisation domain of RBP7 (RpoE)"/>
    <property type="match status" value="1"/>
</dbReference>
<dbReference type="InterPro" id="IPR005576">
    <property type="entry name" value="Rpb7-like_N"/>
</dbReference>
<feature type="domain" description="RNA polymerase III subunit Rpc25" evidence="8">
    <location>
        <begin position="83"/>
        <end position="195"/>
    </location>
</feature>
<evidence type="ECO:0000256" key="5">
    <source>
        <dbReference type="ARBA" id="ARBA00023242"/>
    </source>
</evidence>
<evidence type="ECO:0000256" key="1">
    <source>
        <dbReference type="ARBA" id="ARBA00004123"/>
    </source>
</evidence>
<dbReference type="PANTHER" id="PTHR12709">
    <property type="entry name" value="DNA-DIRECTED RNA POLYMERASE II, III"/>
    <property type="match status" value="1"/>
</dbReference>
<dbReference type="Gene3D" id="3.30.1490.120">
    <property type="entry name" value="RNA polymerase Rpb7-like, N-terminal domain"/>
    <property type="match status" value="1"/>
</dbReference>
<comment type="function">
    <text evidence="6">DNA-dependent RNA polymerase which catalyzes the transcription of DNA into RNA using the four ribonucleoside triphosphates as substrates.</text>
</comment>
<dbReference type="Gene3D" id="2.40.50.140">
    <property type="entry name" value="Nucleic acid-binding proteins"/>
    <property type="match status" value="1"/>
</dbReference>
<organism evidence="9 10">
    <name type="scientific">Cyphellophora europaea (strain CBS 101466)</name>
    <name type="common">Phialophora europaea</name>
    <dbReference type="NCBI Taxonomy" id="1220924"/>
    <lineage>
        <taxon>Eukaryota</taxon>
        <taxon>Fungi</taxon>
        <taxon>Dikarya</taxon>
        <taxon>Ascomycota</taxon>
        <taxon>Pezizomycotina</taxon>
        <taxon>Eurotiomycetes</taxon>
        <taxon>Chaetothyriomycetidae</taxon>
        <taxon>Chaetothyriales</taxon>
        <taxon>Cyphellophoraceae</taxon>
        <taxon>Cyphellophora</taxon>
    </lineage>
</organism>
<dbReference type="GO" id="GO:0000785">
    <property type="term" value="C:chromatin"/>
    <property type="evidence" value="ECO:0007669"/>
    <property type="project" value="EnsemblFungi"/>
</dbReference>
<dbReference type="OrthoDB" id="10256606at2759"/>
<dbReference type="InterPro" id="IPR012340">
    <property type="entry name" value="NA-bd_OB-fold"/>
</dbReference>
<evidence type="ECO:0000256" key="6">
    <source>
        <dbReference type="RuleBase" id="RU369086"/>
    </source>
</evidence>
<protein>
    <recommendedName>
        <fullName evidence="6">DNA-directed RNA polymerase subunit</fullName>
    </recommendedName>
</protein>
<dbReference type="Pfam" id="PF08292">
    <property type="entry name" value="RNA_pol_Rbc25"/>
    <property type="match status" value="1"/>
</dbReference>
<dbReference type="PANTHER" id="PTHR12709:SF1">
    <property type="entry name" value="DNA-DIRECTED RNA POLYMERASE III SUBUNIT RPC8"/>
    <property type="match status" value="1"/>
</dbReference>
<evidence type="ECO:0000259" key="8">
    <source>
        <dbReference type="Pfam" id="PF08292"/>
    </source>
</evidence>
<comment type="similarity">
    <text evidence="2">Belongs to the eukaryotic RPB7/RPC8 RNA polymerase subunit family.</text>
</comment>
<dbReference type="GO" id="GO:0055029">
    <property type="term" value="C:nuclear DNA-directed RNA polymerase complex"/>
    <property type="evidence" value="ECO:0007669"/>
    <property type="project" value="UniProtKB-ARBA"/>
</dbReference>
<dbReference type="InterPro" id="IPR045113">
    <property type="entry name" value="Rpb7-like"/>
</dbReference>
<accession>W2RKX9</accession>
<keyword evidence="5 6" id="KW-0539">Nucleus</keyword>
<keyword evidence="3 6" id="KW-0240">DNA-directed RNA polymerase</keyword>
<dbReference type="NCBIfam" id="TIGR00448">
    <property type="entry name" value="rpoE"/>
    <property type="match status" value="1"/>
</dbReference>
<dbReference type="GO" id="GO:0003899">
    <property type="term" value="F:DNA-directed RNA polymerase activity"/>
    <property type="evidence" value="ECO:0007669"/>
    <property type="project" value="EnsemblFungi"/>
</dbReference>
<dbReference type="VEuPathDB" id="FungiDB:HMPREF1541_08142"/>
<dbReference type="STRING" id="1220924.W2RKX9"/>
<dbReference type="SUPFAM" id="SSF50249">
    <property type="entry name" value="Nucleic acid-binding proteins"/>
    <property type="match status" value="1"/>
</dbReference>
<dbReference type="Proteomes" id="UP000030752">
    <property type="component" value="Unassembled WGS sequence"/>
</dbReference>
<evidence type="ECO:0000256" key="3">
    <source>
        <dbReference type="ARBA" id="ARBA00022478"/>
    </source>
</evidence>
<dbReference type="InterPro" id="IPR004519">
    <property type="entry name" value="RNAP_E/RPC8"/>
</dbReference>
<dbReference type="GeneID" id="19975481"/>
<dbReference type="GO" id="GO:0006386">
    <property type="term" value="P:termination of RNA polymerase III transcription"/>
    <property type="evidence" value="ECO:0007669"/>
    <property type="project" value="EnsemblFungi"/>
</dbReference>
<dbReference type="EMBL" id="KB822724">
    <property type="protein sequence ID" value="ETN37152.1"/>
    <property type="molecule type" value="Genomic_DNA"/>
</dbReference>
<comment type="subcellular location">
    <subcellularLocation>
        <location evidence="1 6">Nucleus</location>
    </subcellularLocation>
</comment>
<keyword evidence="10" id="KW-1185">Reference proteome</keyword>
<dbReference type="CDD" id="cd04330">
    <property type="entry name" value="RNAP_III_Rpc25_N"/>
    <property type="match status" value="1"/>
</dbReference>
<evidence type="ECO:0000256" key="2">
    <source>
        <dbReference type="ARBA" id="ARBA00009307"/>
    </source>
</evidence>
<name>W2RKX9_CYPE1</name>
<dbReference type="eggNOG" id="KOG3297">
    <property type="taxonomic scope" value="Eukaryota"/>
</dbReference>
<feature type="domain" description="RNA polymerase Rpb7-like N-terminal" evidence="7">
    <location>
        <begin position="8"/>
        <end position="64"/>
    </location>
</feature>
<evidence type="ECO:0000259" key="7">
    <source>
        <dbReference type="Pfam" id="PF03876"/>
    </source>
</evidence>
<dbReference type="Pfam" id="PF03876">
    <property type="entry name" value="SHS2_Rpb7-N"/>
    <property type="match status" value="1"/>
</dbReference>
<dbReference type="GO" id="GO:0005666">
    <property type="term" value="C:RNA polymerase III complex"/>
    <property type="evidence" value="ECO:0007669"/>
    <property type="project" value="EnsemblFungi"/>
</dbReference>
<gene>
    <name evidence="9" type="ORF">HMPREF1541_08142</name>
</gene>
<keyword evidence="4 6" id="KW-0804">Transcription</keyword>
<dbReference type="HOGENOM" id="CLU_073901_1_0_1"/>
<sequence length="195" mass="22367">MFMLTTFSDLVQIPPYEFYKKNRDEIEDKINEKYANKVVPKVGFCICMYDLLKASDGLIGHGTGNANVKVEFRMIVFRPFKNEIINAEVKICTPEGIQVSTRFFDDIYVPKTMLFDECVYVDAEKVWVWKTPENEYFFDPGTVVRVRVERETWNSQSDTSTTALAENADARARAQAPYSIEASIAEAGLGGEEWW</sequence>
<proteinExistence type="inferred from homology"/>
<dbReference type="AlphaFoldDB" id="W2RKX9"/>
<dbReference type="FunFam" id="3.30.1490.120:FF:000001">
    <property type="entry name" value="DNA-directed RNA polymerase II subunit RPB7"/>
    <property type="match status" value="1"/>
</dbReference>
<dbReference type="GO" id="GO:0003677">
    <property type="term" value="F:DNA binding"/>
    <property type="evidence" value="ECO:0007669"/>
    <property type="project" value="InterPro"/>
</dbReference>
<reference evidence="9 10" key="1">
    <citation type="submission" date="2013-03" db="EMBL/GenBank/DDBJ databases">
        <title>The Genome Sequence of Phialophora europaea CBS 101466.</title>
        <authorList>
            <consortium name="The Broad Institute Genomics Platform"/>
            <person name="Cuomo C."/>
            <person name="de Hoog S."/>
            <person name="Gorbushina A."/>
            <person name="Walker B."/>
            <person name="Young S.K."/>
            <person name="Zeng Q."/>
            <person name="Gargeya S."/>
            <person name="Fitzgerald M."/>
            <person name="Haas B."/>
            <person name="Abouelleil A."/>
            <person name="Allen A.W."/>
            <person name="Alvarado L."/>
            <person name="Arachchi H.M."/>
            <person name="Berlin A.M."/>
            <person name="Chapman S.B."/>
            <person name="Gainer-Dewar J."/>
            <person name="Goldberg J."/>
            <person name="Griggs A."/>
            <person name="Gujja S."/>
            <person name="Hansen M."/>
            <person name="Howarth C."/>
            <person name="Imamovic A."/>
            <person name="Ireland A."/>
            <person name="Larimer J."/>
            <person name="McCowan C."/>
            <person name="Murphy C."/>
            <person name="Pearson M."/>
            <person name="Poon T.W."/>
            <person name="Priest M."/>
            <person name="Roberts A."/>
            <person name="Saif S."/>
            <person name="Shea T."/>
            <person name="Sisk P."/>
            <person name="Sykes S."/>
            <person name="Wortman J."/>
            <person name="Nusbaum C."/>
            <person name="Birren B."/>
        </authorList>
    </citation>
    <scope>NUCLEOTIDE SEQUENCE [LARGE SCALE GENOMIC DNA]</scope>
    <source>
        <strain evidence="9 10">CBS 101466</strain>
    </source>
</reference>
<dbReference type="FunCoup" id="W2RKX9">
    <property type="interactions" value="725"/>
</dbReference>